<dbReference type="InterPro" id="IPR003593">
    <property type="entry name" value="AAA+_ATPase"/>
</dbReference>
<comment type="caution">
    <text evidence="6">The sequence shown here is derived from an EMBL/GenBank/DDBJ whole genome shotgun (WGS) entry which is preliminary data.</text>
</comment>
<keyword evidence="3" id="KW-0547">Nucleotide-binding</keyword>
<dbReference type="InterPro" id="IPR003439">
    <property type="entry name" value="ABC_transporter-like_ATP-bd"/>
</dbReference>
<keyword evidence="2" id="KW-0813">Transport</keyword>
<dbReference type="Pfam" id="PF17912">
    <property type="entry name" value="OB_MalK"/>
    <property type="match status" value="1"/>
</dbReference>
<gene>
    <name evidence="6" type="ORF">ICN82_11855</name>
</gene>
<organism evidence="6 7">
    <name type="scientific">Mangrovicoccus algicola</name>
    <dbReference type="NCBI Taxonomy" id="2771008"/>
    <lineage>
        <taxon>Bacteria</taxon>
        <taxon>Pseudomonadati</taxon>
        <taxon>Pseudomonadota</taxon>
        <taxon>Alphaproteobacteria</taxon>
        <taxon>Rhodobacterales</taxon>
        <taxon>Paracoccaceae</taxon>
        <taxon>Mangrovicoccus</taxon>
    </lineage>
</organism>
<dbReference type="AlphaFoldDB" id="A0A8J6YW87"/>
<dbReference type="Gene3D" id="2.40.50.140">
    <property type="entry name" value="Nucleic acid-binding proteins"/>
    <property type="match status" value="1"/>
</dbReference>
<name>A0A8J6YW87_9RHOB</name>
<dbReference type="Gene3D" id="3.40.50.300">
    <property type="entry name" value="P-loop containing nucleotide triphosphate hydrolases"/>
    <property type="match status" value="1"/>
</dbReference>
<keyword evidence="7" id="KW-1185">Reference proteome</keyword>
<evidence type="ECO:0000256" key="4">
    <source>
        <dbReference type="ARBA" id="ARBA00022840"/>
    </source>
</evidence>
<reference evidence="6" key="1">
    <citation type="submission" date="2020-09" db="EMBL/GenBank/DDBJ databases">
        <title>A novel bacterium of genus Mangrovicoccus, isolated from South China Sea.</title>
        <authorList>
            <person name="Huang H."/>
            <person name="Mo K."/>
            <person name="Hu Y."/>
        </authorList>
    </citation>
    <scope>NUCLEOTIDE SEQUENCE</scope>
    <source>
        <strain evidence="6">HB182678</strain>
    </source>
</reference>
<evidence type="ECO:0000256" key="2">
    <source>
        <dbReference type="ARBA" id="ARBA00022448"/>
    </source>
</evidence>
<evidence type="ECO:0000256" key="3">
    <source>
        <dbReference type="ARBA" id="ARBA00022741"/>
    </source>
</evidence>
<dbReference type="PROSITE" id="PS50893">
    <property type="entry name" value="ABC_TRANSPORTER_2"/>
    <property type="match status" value="1"/>
</dbReference>
<dbReference type="PROSITE" id="PS00211">
    <property type="entry name" value="ABC_TRANSPORTER_1"/>
    <property type="match status" value="1"/>
</dbReference>
<dbReference type="EMBL" id="JACVXA010000034">
    <property type="protein sequence ID" value="MBE3638897.1"/>
    <property type="molecule type" value="Genomic_DNA"/>
</dbReference>
<dbReference type="Proteomes" id="UP000609121">
    <property type="component" value="Unassembled WGS sequence"/>
</dbReference>
<evidence type="ECO:0000313" key="6">
    <source>
        <dbReference type="EMBL" id="MBE3638897.1"/>
    </source>
</evidence>
<dbReference type="SMART" id="SM00382">
    <property type="entry name" value="AAA"/>
    <property type="match status" value="1"/>
</dbReference>
<dbReference type="RefSeq" id="WP_193182992.1">
    <property type="nucleotide sequence ID" value="NZ_JACVXA010000034.1"/>
</dbReference>
<dbReference type="PANTHER" id="PTHR43875:SF1">
    <property type="entry name" value="OSMOPROTECTIVE COMPOUNDS UPTAKE ATP-BINDING PROTEIN GGTA"/>
    <property type="match status" value="1"/>
</dbReference>
<evidence type="ECO:0000313" key="7">
    <source>
        <dbReference type="Proteomes" id="UP000609121"/>
    </source>
</evidence>
<dbReference type="Gene3D" id="2.40.50.100">
    <property type="match status" value="1"/>
</dbReference>
<dbReference type="InterPro" id="IPR008995">
    <property type="entry name" value="Mo/tungstate-bd_C_term_dom"/>
</dbReference>
<dbReference type="GO" id="GO:0055052">
    <property type="term" value="C:ATP-binding cassette (ABC) transporter complex, substrate-binding subunit-containing"/>
    <property type="evidence" value="ECO:0007669"/>
    <property type="project" value="TreeGrafter"/>
</dbReference>
<protein>
    <submittedName>
        <fullName evidence="6">ABC transporter ATP-binding protein</fullName>
    </submittedName>
</protein>
<sequence>MTHEGLILSDLARRFSGEAGIGPLGLDIRPGEIVALTGPSGTGKTTVCRMISGLERPDAGEVVLGGRALSALPVQARGVAHMFESYALYSHLSVAQNVAFPLLAPGKPRLGRDALAARVQELLDVAQIGHLGARKPGALSGGQKQRVALCRCLVQDAAVFLLDEPISHLDAKLRNELRGWIRRRQTALGVPTLWSTPDAMEALSVADRVAVMIDGRIAQFAAPEEVYFRPATTEVARLVGDPAMNLVEGRLEARDGGAPGFRGKGIDLALPGDLAARLSGGPRDVVLGLRPSAMSPGGRDASLKVYAWEPFGKHAIITAMLEDTMLRLKTPRLDRFEANQEIGVTIDPAGLVLFDATTRRAL</sequence>
<evidence type="ECO:0000256" key="1">
    <source>
        <dbReference type="ARBA" id="ARBA00005417"/>
    </source>
</evidence>
<dbReference type="GO" id="GO:0005524">
    <property type="term" value="F:ATP binding"/>
    <property type="evidence" value="ECO:0007669"/>
    <property type="project" value="UniProtKB-KW"/>
</dbReference>
<feature type="domain" description="ABC transporter" evidence="5">
    <location>
        <begin position="6"/>
        <end position="239"/>
    </location>
</feature>
<dbReference type="InterPro" id="IPR017871">
    <property type="entry name" value="ABC_transporter-like_CS"/>
</dbReference>
<dbReference type="InterPro" id="IPR040582">
    <property type="entry name" value="OB_MalK-like"/>
</dbReference>
<accession>A0A8J6YW87</accession>
<dbReference type="Pfam" id="PF00005">
    <property type="entry name" value="ABC_tran"/>
    <property type="match status" value="1"/>
</dbReference>
<dbReference type="SUPFAM" id="SSF50331">
    <property type="entry name" value="MOP-like"/>
    <property type="match status" value="1"/>
</dbReference>
<dbReference type="PANTHER" id="PTHR43875">
    <property type="entry name" value="MALTODEXTRIN IMPORT ATP-BINDING PROTEIN MSMX"/>
    <property type="match status" value="1"/>
</dbReference>
<dbReference type="InterPro" id="IPR047641">
    <property type="entry name" value="ABC_transpr_MalK/UgpC-like"/>
</dbReference>
<evidence type="ECO:0000259" key="5">
    <source>
        <dbReference type="PROSITE" id="PS50893"/>
    </source>
</evidence>
<proteinExistence type="inferred from homology"/>
<comment type="similarity">
    <text evidence="1">Belongs to the ABC transporter superfamily.</text>
</comment>
<dbReference type="SUPFAM" id="SSF52540">
    <property type="entry name" value="P-loop containing nucleoside triphosphate hydrolases"/>
    <property type="match status" value="1"/>
</dbReference>
<dbReference type="GO" id="GO:0016887">
    <property type="term" value="F:ATP hydrolysis activity"/>
    <property type="evidence" value="ECO:0007669"/>
    <property type="project" value="InterPro"/>
</dbReference>
<dbReference type="InterPro" id="IPR012340">
    <property type="entry name" value="NA-bd_OB-fold"/>
</dbReference>
<dbReference type="InterPro" id="IPR027417">
    <property type="entry name" value="P-loop_NTPase"/>
</dbReference>
<keyword evidence="4 6" id="KW-0067">ATP-binding</keyword>